<proteinExistence type="predicted"/>
<gene>
    <name evidence="3" type="ORF">BaRGS_00006607</name>
</gene>
<keyword evidence="1" id="KW-0175">Coiled coil</keyword>
<organism evidence="3 4">
    <name type="scientific">Batillaria attramentaria</name>
    <dbReference type="NCBI Taxonomy" id="370345"/>
    <lineage>
        <taxon>Eukaryota</taxon>
        <taxon>Metazoa</taxon>
        <taxon>Spiralia</taxon>
        <taxon>Lophotrochozoa</taxon>
        <taxon>Mollusca</taxon>
        <taxon>Gastropoda</taxon>
        <taxon>Caenogastropoda</taxon>
        <taxon>Sorbeoconcha</taxon>
        <taxon>Cerithioidea</taxon>
        <taxon>Batillariidae</taxon>
        <taxon>Batillaria</taxon>
    </lineage>
</organism>
<dbReference type="AlphaFoldDB" id="A0ABD0LSU3"/>
<dbReference type="Proteomes" id="UP001519460">
    <property type="component" value="Unassembled WGS sequence"/>
</dbReference>
<evidence type="ECO:0000256" key="2">
    <source>
        <dbReference type="SAM" id="SignalP"/>
    </source>
</evidence>
<keyword evidence="4" id="KW-1185">Reference proteome</keyword>
<sequence>MDLRLVSVCLLYALCDVTWAQGGLEATVQQQAAAMEQLQAKVMALEGAVSELQECACTETEKLQVGFTTRGPNNAAHPTAGSRVTFKALDLIIGNGGHSTTHAHARSGTGSDAGVYHLSAGTQVWVENYFGTHMDAATAFVGTLVEQD</sequence>
<reference evidence="3 4" key="1">
    <citation type="journal article" date="2023" name="Sci. Data">
        <title>Genome assembly of the Korean intertidal mud-creeper Batillaria attramentaria.</title>
        <authorList>
            <person name="Patra A.K."/>
            <person name="Ho P.T."/>
            <person name="Jun S."/>
            <person name="Lee S.J."/>
            <person name="Kim Y."/>
            <person name="Won Y.J."/>
        </authorList>
    </citation>
    <scope>NUCLEOTIDE SEQUENCE [LARGE SCALE GENOMIC DNA]</scope>
    <source>
        <strain evidence="3">Wonlab-2016</strain>
    </source>
</reference>
<evidence type="ECO:0000256" key="1">
    <source>
        <dbReference type="SAM" id="Coils"/>
    </source>
</evidence>
<accession>A0ABD0LSU3</accession>
<evidence type="ECO:0000313" key="3">
    <source>
        <dbReference type="EMBL" id="KAK7502243.1"/>
    </source>
</evidence>
<comment type="caution">
    <text evidence="3">The sequence shown here is derived from an EMBL/GenBank/DDBJ whole genome shotgun (WGS) entry which is preliminary data.</text>
</comment>
<protein>
    <submittedName>
        <fullName evidence="3">Uncharacterized protein</fullName>
    </submittedName>
</protein>
<feature type="coiled-coil region" evidence="1">
    <location>
        <begin position="28"/>
        <end position="55"/>
    </location>
</feature>
<evidence type="ECO:0000313" key="4">
    <source>
        <dbReference type="Proteomes" id="UP001519460"/>
    </source>
</evidence>
<dbReference type="EMBL" id="JACVVK020000027">
    <property type="protein sequence ID" value="KAK7502243.1"/>
    <property type="molecule type" value="Genomic_DNA"/>
</dbReference>
<keyword evidence="2" id="KW-0732">Signal</keyword>
<feature type="signal peptide" evidence="2">
    <location>
        <begin position="1"/>
        <end position="20"/>
    </location>
</feature>
<feature type="chain" id="PRO_5044871089" evidence="2">
    <location>
        <begin position="21"/>
        <end position="148"/>
    </location>
</feature>
<name>A0ABD0LSU3_9CAEN</name>